<evidence type="ECO:0000313" key="5">
    <source>
        <dbReference type="Proteomes" id="UP001139450"/>
    </source>
</evidence>
<dbReference type="InterPro" id="IPR001126">
    <property type="entry name" value="UmuC"/>
</dbReference>
<dbReference type="InterPro" id="IPR043502">
    <property type="entry name" value="DNA/RNA_pol_sf"/>
</dbReference>
<dbReference type="AlphaFoldDB" id="A0A9X1X6Y3"/>
<organism evidence="4 5">
    <name type="scientific">Mucilaginibacter straminoryzae</name>
    <dbReference type="NCBI Taxonomy" id="2932774"/>
    <lineage>
        <taxon>Bacteria</taxon>
        <taxon>Pseudomonadati</taxon>
        <taxon>Bacteroidota</taxon>
        <taxon>Sphingobacteriia</taxon>
        <taxon>Sphingobacteriales</taxon>
        <taxon>Sphingobacteriaceae</taxon>
        <taxon>Mucilaginibacter</taxon>
    </lineage>
</organism>
<keyword evidence="2" id="KW-0227">DNA damage</keyword>
<evidence type="ECO:0000259" key="3">
    <source>
        <dbReference type="Pfam" id="PF00817"/>
    </source>
</evidence>
<dbReference type="CDD" id="cd03468">
    <property type="entry name" value="PolY_like"/>
    <property type="match status" value="1"/>
</dbReference>
<dbReference type="Pfam" id="PF00817">
    <property type="entry name" value="IMS"/>
    <property type="match status" value="1"/>
</dbReference>
<accession>A0A9X1X6Y3</accession>
<sequence length="500" mass="56522">MQKRYCAIWFRYLLTDWLAIRKPELKDVPFVLAASEKNRIIIKAANQLAEKQGIIPGSTAADAKAVIPDLKVFDFIPGKAEKLLAAIGEWCIRYTPLIAVDAPDGLLLDISGCTHLWGGEKGYLQEILKRLKGKGYYVRGAIADTIGAAWAIARFGKEKAIIEPGGQTEALLKLPPAALRLDTAAVDRLHKLGFYTVQQFIGIKRSALRRRFGEQLLLRIDEALGTAAEHLQWIHPLHPYQERLPCLEPIQTATGIEIAIRNLLETLCNRLKSEGKGLRVAILRCYRVDGKLVGADIATGRPSCSVDHLFKLFALKIASIEPALGIELFTLEAPKVEDLMIDQEILWTPEGCGLESPQLAELLDKLANKIGAKNIQRYLPVESYWPERAYKPSLSLSETTTGKWRAGRPRPSLLLKKPERIEVTSLLPDNPPMLFIYKGEKHIIRKAEDAERIEPEWWLTQSPHRDYYLVEDEQGRRYWVFRSGHYDDADSQWYIHGFFA</sequence>
<proteinExistence type="inferred from homology"/>
<dbReference type="PANTHER" id="PTHR35369">
    <property type="entry name" value="BLR3025 PROTEIN-RELATED"/>
    <property type="match status" value="1"/>
</dbReference>
<keyword evidence="5" id="KW-1185">Reference proteome</keyword>
<dbReference type="InterPro" id="IPR043128">
    <property type="entry name" value="Rev_trsase/Diguanyl_cyclase"/>
</dbReference>
<dbReference type="RefSeq" id="WP_245129581.1">
    <property type="nucleotide sequence ID" value="NZ_JALJEJ010000003.1"/>
</dbReference>
<comment type="similarity">
    <text evidence="1">Belongs to the DNA polymerase type-Y family.</text>
</comment>
<protein>
    <submittedName>
        <fullName evidence="4">DNA polymerase Y family protein</fullName>
    </submittedName>
</protein>
<dbReference type="InterPro" id="IPR050356">
    <property type="entry name" value="SulA_CellDiv_inhibitor"/>
</dbReference>
<comment type="caution">
    <text evidence="4">The sequence shown here is derived from an EMBL/GenBank/DDBJ whole genome shotgun (WGS) entry which is preliminary data.</text>
</comment>
<dbReference type="EMBL" id="JALJEJ010000003">
    <property type="protein sequence ID" value="MCJ8209749.1"/>
    <property type="molecule type" value="Genomic_DNA"/>
</dbReference>
<evidence type="ECO:0000313" key="4">
    <source>
        <dbReference type="EMBL" id="MCJ8209749.1"/>
    </source>
</evidence>
<dbReference type="PANTHER" id="PTHR35369:SF2">
    <property type="entry name" value="BLR3025 PROTEIN"/>
    <property type="match status" value="1"/>
</dbReference>
<dbReference type="Gene3D" id="3.30.70.270">
    <property type="match status" value="1"/>
</dbReference>
<evidence type="ECO:0000256" key="2">
    <source>
        <dbReference type="ARBA" id="ARBA00022763"/>
    </source>
</evidence>
<evidence type="ECO:0000256" key="1">
    <source>
        <dbReference type="ARBA" id="ARBA00010945"/>
    </source>
</evidence>
<name>A0A9X1X6Y3_9SPHI</name>
<reference evidence="4" key="1">
    <citation type="submission" date="2022-04" db="EMBL/GenBank/DDBJ databases">
        <title>Mucilaginibacter sp. RS28 isolated from freshwater.</title>
        <authorList>
            <person name="Ko S.-R."/>
        </authorList>
    </citation>
    <scope>NUCLEOTIDE SEQUENCE</scope>
    <source>
        <strain evidence="4">RS28</strain>
    </source>
</reference>
<dbReference type="GO" id="GO:0006281">
    <property type="term" value="P:DNA repair"/>
    <property type="evidence" value="ECO:0007669"/>
    <property type="project" value="InterPro"/>
</dbReference>
<dbReference type="Gene3D" id="3.40.1170.60">
    <property type="match status" value="1"/>
</dbReference>
<feature type="domain" description="UmuC" evidence="3">
    <location>
        <begin position="13"/>
        <end position="151"/>
    </location>
</feature>
<gene>
    <name evidence="4" type="ORF">MUY27_08510</name>
</gene>
<dbReference type="Proteomes" id="UP001139450">
    <property type="component" value="Unassembled WGS sequence"/>
</dbReference>
<dbReference type="SUPFAM" id="SSF56672">
    <property type="entry name" value="DNA/RNA polymerases"/>
    <property type="match status" value="1"/>
</dbReference>